<dbReference type="OrthoDB" id="3928002at2759"/>
<evidence type="ECO:0000313" key="3">
    <source>
        <dbReference type="EMBL" id="UJO24973.1"/>
    </source>
</evidence>
<evidence type="ECO:0000313" key="4">
    <source>
        <dbReference type="Proteomes" id="UP000756132"/>
    </source>
</evidence>
<evidence type="ECO:0000256" key="1">
    <source>
        <dbReference type="SAM" id="MobiDB-lite"/>
    </source>
</evidence>
<feature type="signal peptide" evidence="2">
    <location>
        <begin position="1"/>
        <end position="21"/>
    </location>
</feature>
<dbReference type="KEGG" id="ffu:CLAFUR5_14069"/>
<protein>
    <submittedName>
        <fullName evidence="3">Uncharacterized protein</fullName>
    </submittedName>
</protein>
<dbReference type="PANTHER" id="PTHR38049:SF2">
    <property type="entry name" value="RICIN B LECTIN DOMAIN-CONTAINING PROTEIN"/>
    <property type="match status" value="1"/>
</dbReference>
<evidence type="ECO:0000256" key="2">
    <source>
        <dbReference type="SAM" id="SignalP"/>
    </source>
</evidence>
<sequence>MVLGLLTAIVACPAIVGTTEAVRHGQRENNREEHRGRRHNLVVTLLNRSEYSQRFDGAYIFLKNNKLWIDTSGVSRREGLHPVTSYFLAYPNMEAVWQEQGFRRGEGMVTTISVEPPFLNWVYVDNKTHEVKYGVRTDTVGQLVGPWDVTKTDRRLSFQGWEGFVAVEENEGDSMWALYFDVEDDGLRDNGRVGDQGKRMLALEIWRREPRVGYDAAVEERQDRIQARAEHDGESSVSTTVS</sequence>
<proteinExistence type="predicted"/>
<dbReference type="Proteomes" id="UP000756132">
    <property type="component" value="Chromosome 13"/>
</dbReference>
<name>A0A9Q8PM60_PASFU</name>
<feature type="compositionally biased region" description="Basic and acidic residues" evidence="1">
    <location>
        <begin position="223"/>
        <end position="234"/>
    </location>
</feature>
<keyword evidence="2" id="KW-0732">Signal</keyword>
<dbReference type="GeneID" id="71993947"/>
<reference evidence="3" key="1">
    <citation type="submission" date="2021-12" db="EMBL/GenBank/DDBJ databases">
        <authorList>
            <person name="Zaccaron A."/>
            <person name="Stergiopoulos I."/>
        </authorList>
    </citation>
    <scope>NUCLEOTIDE SEQUENCE</scope>
    <source>
        <strain evidence="3">Race5_Kim</strain>
    </source>
</reference>
<dbReference type="EMBL" id="CP090175">
    <property type="protein sequence ID" value="UJO24973.1"/>
    <property type="molecule type" value="Genomic_DNA"/>
</dbReference>
<reference evidence="3" key="2">
    <citation type="journal article" date="2022" name="Microb. Genom.">
        <title>A chromosome-scale genome assembly of the tomato pathogen Cladosporium fulvum reveals a compartmentalized genome architecture and the presence of a dispensable chromosome.</title>
        <authorList>
            <person name="Zaccaron A.Z."/>
            <person name="Chen L.H."/>
            <person name="Samaras A."/>
            <person name="Stergiopoulos I."/>
        </authorList>
    </citation>
    <scope>NUCLEOTIDE SEQUENCE</scope>
    <source>
        <strain evidence="3">Race5_Kim</strain>
    </source>
</reference>
<dbReference type="PANTHER" id="PTHR38049">
    <property type="entry name" value="RICIN B LECTIN DOMAIN-CONTAINING PROTEIN"/>
    <property type="match status" value="1"/>
</dbReference>
<gene>
    <name evidence="3" type="ORF">CLAFUR5_14069</name>
</gene>
<dbReference type="OMA" id="ICGPWDA"/>
<feature type="chain" id="PRO_5040238983" evidence="2">
    <location>
        <begin position="22"/>
        <end position="242"/>
    </location>
</feature>
<feature type="region of interest" description="Disordered" evidence="1">
    <location>
        <begin position="223"/>
        <end position="242"/>
    </location>
</feature>
<dbReference type="AlphaFoldDB" id="A0A9Q8PM60"/>
<keyword evidence="4" id="KW-1185">Reference proteome</keyword>
<accession>A0A9Q8PM60</accession>
<organism evidence="3 4">
    <name type="scientific">Passalora fulva</name>
    <name type="common">Tomato leaf mold</name>
    <name type="synonym">Cladosporium fulvum</name>
    <dbReference type="NCBI Taxonomy" id="5499"/>
    <lineage>
        <taxon>Eukaryota</taxon>
        <taxon>Fungi</taxon>
        <taxon>Dikarya</taxon>
        <taxon>Ascomycota</taxon>
        <taxon>Pezizomycotina</taxon>
        <taxon>Dothideomycetes</taxon>
        <taxon>Dothideomycetidae</taxon>
        <taxon>Mycosphaerellales</taxon>
        <taxon>Mycosphaerellaceae</taxon>
        <taxon>Fulvia</taxon>
    </lineage>
</organism>
<dbReference type="RefSeq" id="XP_047769339.1">
    <property type="nucleotide sequence ID" value="XM_047913217.1"/>
</dbReference>